<dbReference type="EMBL" id="LUCM01011801">
    <property type="protein sequence ID" value="KAA0183436.1"/>
    <property type="molecule type" value="Genomic_DNA"/>
</dbReference>
<feature type="transmembrane region" description="Helical" evidence="5">
    <location>
        <begin position="302"/>
        <end position="325"/>
    </location>
</feature>
<dbReference type="GO" id="GO:0016020">
    <property type="term" value="C:membrane"/>
    <property type="evidence" value="ECO:0007669"/>
    <property type="project" value="UniProtKB-SubCell"/>
</dbReference>
<dbReference type="SUPFAM" id="SSF90112">
    <property type="entry name" value="Neurotransmitter-gated ion-channel transmembrane pore"/>
    <property type="match status" value="1"/>
</dbReference>
<dbReference type="InterPro" id="IPR006202">
    <property type="entry name" value="Neur_chan_lig-bd"/>
</dbReference>
<gene>
    <name evidence="8" type="ORF">FBUS_03872</name>
</gene>
<evidence type="ECO:0000313" key="9">
    <source>
        <dbReference type="Proteomes" id="UP000728185"/>
    </source>
</evidence>
<comment type="caution">
    <text evidence="8">The sequence shown here is derived from an EMBL/GenBank/DDBJ whole genome shotgun (WGS) entry which is preliminary data.</text>
</comment>
<dbReference type="InterPro" id="IPR038050">
    <property type="entry name" value="Neuro_actylchol_rec"/>
</dbReference>
<feature type="signal peptide" evidence="5">
    <location>
        <begin position="1"/>
        <end position="19"/>
    </location>
</feature>
<evidence type="ECO:0000256" key="1">
    <source>
        <dbReference type="ARBA" id="ARBA00004141"/>
    </source>
</evidence>
<feature type="transmembrane region" description="Helical" evidence="5">
    <location>
        <begin position="785"/>
        <end position="803"/>
    </location>
</feature>
<dbReference type="Gene3D" id="2.70.170.10">
    <property type="entry name" value="Neurotransmitter-gated ion-channel ligand-binding domain"/>
    <property type="match status" value="1"/>
</dbReference>
<dbReference type="Pfam" id="PF02931">
    <property type="entry name" value="Neur_chan_LBD"/>
    <property type="match status" value="1"/>
</dbReference>
<keyword evidence="4 5" id="KW-0472">Membrane</keyword>
<dbReference type="InterPro" id="IPR006201">
    <property type="entry name" value="Neur_channel"/>
</dbReference>
<dbReference type="InterPro" id="IPR036734">
    <property type="entry name" value="Neur_chan_lig-bd_sf"/>
</dbReference>
<dbReference type="GO" id="GO:0004888">
    <property type="term" value="F:transmembrane signaling receptor activity"/>
    <property type="evidence" value="ECO:0007669"/>
    <property type="project" value="InterPro"/>
</dbReference>
<dbReference type="OrthoDB" id="5809364at2759"/>
<dbReference type="PROSITE" id="PS00236">
    <property type="entry name" value="NEUROTR_ION_CHANNEL"/>
    <property type="match status" value="1"/>
</dbReference>
<protein>
    <submittedName>
        <fullName evidence="8">Neuronal acetylcholine receptor subunit alpha-6</fullName>
    </submittedName>
</protein>
<keyword evidence="5" id="KW-0732">Signal</keyword>
<feature type="compositionally biased region" description="Low complexity" evidence="6">
    <location>
        <begin position="629"/>
        <end position="643"/>
    </location>
</feature>
<dbReference type="AlphaFoldDB" id="A0A8E0RMV3"/>
<dbReference type="Gene3D" id="1.20.58.390">
    <property type="entry name" value="Neurotransmitter-gated ion-channel transmembrane domain"/>
    <property type="match status" value="1"/>
</dbReference>
<dbReference type="SUPFAM" id="SSF63712">
    <property type="entry name" value="Nicotinic receptor ligand binding domain-like"/>
    <property type="match status" value="1"/>
</dbReference>
<feature type="region of interest" description="Disordered" evidence="6">
    <location>
        <begin position="519"/>
        <end position="538"/>
    </location>
</feature>
<keyword evidence="9" id="KW-1185">Reference proteome</keyword>
<keyword evidence="8" id="KW-0675">Receptor</keyword>
<evidence type="ECO:0000256" key="3">
    <source>
        <dbReference type="ARBA" id="ARBA00022989"/>
    </source>
</evidence>
<organism evidence="8 9">
    <name type="scientific">Fasciolopsis buskii</name>
    <dbReference type="NCBI Taxonomy" id="27845"/>
    <lineage>
        <taxon>Eukaryota</taxon>
        <taxon>Metazoa</taxon>
        <taxon>Spiralia</taxon>
        <taxon>Lophotrochozoa</taxon>
        <taxon>Platyhelminthes</taxon>
        <taxon>Trematoda</taxon>
        <taxon>Digenea</taxon>
        <taxon>Plagiorchiida</taxon>
        <taxon>Echinostomata</taxon>
        <taxon>Echinostomatoidea</taxon>
        <taxon>Fasciolidae</taxon>
        <taxon>Fasciolopsis</taxon>
    </lineage>
</organism>
<keyword evidence="2 5" id="KW-0812">Transmembrane</keyword>
<dbReference type="InterPro" id="IPR036719">
    <property type="entry name" value="Neuro-gated_channel_TM_sf"/>
</dbReference>
<dbReference type="GO" id="GO:0005230">
    <property type="term" value="F:extracellular ligand-gated monoatomic ion channel activity"/>
    <property type="evidence" value="ECO:0007669"/>
    <property type="project" value="InterPro"/>
</dbReference>
<feature type="chain" id="PRO_5034810130" evidence="5">
    <location>
        <begin position="20"/>
        <end position="818"/>
    </location>
</feature>
<comment type="subcellular location">
    <subcellularLocation>
        <location evidence="1">Membrane</location>
        <topology evidence="1">Multi-pass membrane protein</topology>
    </subcellularLocation>
</comment>
<feature type="transmembrane region" description="Helical" evidence="5">
    <location>
        <begin position="362"/>
        <end position="383"/>
    </location>
</feature>
<dbReference type="FunFam" id="2.70.170.10:FF:000028">
    <property type="entry name" value="AcetylCholine Receptor"/>
    <property type="match status" value="1"/>
</dbReference>
<comment type="similarity">
    <text evidence="5">Belongs to the ligand-gated ion channel (TC 1.A.9) family.</text>
</comment>
<sequence>MAKLATLILLTITTAQCFGQILLQPRPIRLPRGVAANVAASTSSKSPHRPFIQFSHGSTKSYTDPFDEPQGGFEGCAPLSDTFMPEENLVAQLLHRRSLVVRPNGHNNQSNNPVHVNITYNVVQILAFSQAEETLSISGWFTIKWMDPRLSWDPEAFDNIREVNVPSSKLWIPDVGVMNGKSSTDFDFSAGARSRLTVNWEGEVTWMHGAVLDTTCPLDVSFFPFDYQTCFLILTPWQSSEQQLLLRPFSHGSAVDNSYLPNSNVSEWEIQSVHFASKKYRSDLNVTYQYVSIGIHLKRQPLYFVVLVLVPFSMLSALACLIFTLDDTGDRLSVALSLVLSMTMYVVIVSSNAPRSMRTLPVLGIFLLDQLGLLSIATVLAVINNKLYSSDELVNWQDWVYVISGTGESKGSNGFSFARRYSSRFNKLLKQDGRTHEKTDRPRSQTTREKIIENSYFSRWCANENSSGTVRQCTDHRSSRPPITKPSWLNRYFHETGSNESPANSISDDDSLSARLDSTLPCFTRSPGKEQSRLSRSIPESTGVVRLTPFQYGHHPLCNNFSSHNHVKTYPDSSVPTIIPNALTSKTNSATNNCSSCAKQLHEATSPRSPWVEPLRHGLSISESPDQTSSQYSDSRSACSSSSPTRIFRTTVTATAAAALAASQVLNNDKLLSKEATKLIGACKPEKTRNTHLANSLDPRRHYQNNPTDRILDENESANTMRLARAAVGAAFRAAAIMNNGKTNKHHFSTHSYRNRQSGSSDVKSKPETLYPYRKLAARLDCMEMMAYLLLSTINAIVCLLIMPRFTQDPLPPKHWIS</sequence>
<evidence type="ECO:0000256" key="4">
    <source>
        <dbReference type="ARBA" id="ARBA00023136"/>
    </source>
</evidence>
<feature type="region of interest" description="Disordered" evidence="6">
    <location>
        <begin position="468"/>
        <end position="488"/>
    </location>
</feature>
<proteinExistence type="inferred from homology"/>
<dbReference type="CDD" id="cd18989">
    <property type="entry name" value="LGIC_ECD_cation"/>
    <property type="match status" value="1"/>
</dbReference>
<keyword evidence="5" id="KW-0813">Transport</keyword>
<dbReference type="PANTHER" id="PTHR18945">
    <property type="entry name" value="NEUROTRANSMITTER GATED ION CHANNEL"/>
    <property type="match status" value="1"/>
</dbReference>
<feature type="region of interest" description="Disordered" evidence="6">
    <location>
        <begin position="619"/>
        <end position="644"/>
    </location>
</feature>
<keyword evidence="3 5" id="KW-1133">Transmembrane helix</keyword>
<keyword evidence="5" id="KW-0406">Ion transport</keyword>
<name>A0A8E0RMV3_9TREM</name>
<evidence type="ECO:0000259" key="7">
    <source>
        <dbReference type="Pfam" id="PF02931"/>
    </source>
</evidence>
<feature type="transmembrane region" description="Helical" evidence="5">
    <location>
        <begin position="332"/>
        <end position="350"/>
    </location>
</feature>
<dbReference type="Proteomes" id="UP000728185">
    <property type="component" value="Unassembled WGS sequence"/>
</dbReference>
<accession>A0A8E0RMV3</accession>
<feature type="compositionally biased region" description="Polar residues" evidence="6">
    <location>
        <begin position="750"/>
        <end position="762"/>
    </location>
</feature>
<feature type="region of interest" description="Disordered" evidence="6">
    <location>
        <begin position="743"/>
        <end position="766"/>
    </location>
</feature>
<evidence type="ECO:0000256" key="6">
    <source>
        <dbReference type="SAM" id="MobiDB-lite"/>
    </source>
</evidence>
<reference evidence="8" key="1">
    <citation type="submission" date="2019-05" db="EMBL/GenBank/DDBJ databases">
        <title>Annotation for the trematode Fasciolopsis buski.</title>
        <authorList>
            <person name="Choi Y.-J."/>
        </authorList>
    </citation>
    <scope>NUCLEOTIDE SEQUENCE</scope>
    <source>
        <strain evidence="8">HT</strain>
        <tissue evidence="8">Whole worm</tissue>
    </source>
</reference>
<evidence type="ECO:0000256" key="5">
    <source>
        <dbReference type="RuleBase" id="RU000687"/>
    </source>
</evidence>
<dbReference type="PRINTS" id="PR00252">
    <property type="entry name" value="NRIONCHANNEL"/>
</dbReference>
<dbReference type="CDD" id="cd19051">
    <property type="entry name" value="LGIC_TM_cation"/>
    <property type="match status" value="1"/>
</dbReference>
<evidence type="ECO:0000313" key="8">
    <source>
        <dbReference type="EMBL" id="KAA0183436.1"/>
    </source>
</evidence>
<feature type="domain" description="Neurotransmitter-gated ion-channel ligand-binding" evidence="7">
    <location>
        <begin position="86"/>
        <end position="301"/>
    </location>
</feature>
<evidence type="ECO:0000256" key="2">
    <source>
        <dbReference type="ARBA" id="ARBA00022692"/>
    </source>
</evidence>
<dbReference type="InterPro" id="IPR018000">
    <property type="entry name" value="Neurotransmitter_ion_chnl_CS"/>
</dbReference>
<keyword evidence="5" id="KW-0407">Ion channel</keyword>